<sequence length="416" mass="47368">MKYSRHTLATRISHCTLFVHGTLKSQFCEPVEEMLREQLYDLNDGVESQVVVSYDQEPDPNLNKVENSGMLGGSSNLFSHISHGNYDFWDHNKRAMKYKGVYSAEAYGEKAVEVIENHANSKNENPMFLFLSFQVPHEPQQVPPSYINKWKSYANVKPERRKKLFGQISCMDEVVHKVVNSLKHNHLWNNTVVIFSSDNGGPFRNEASNIPLRGQKRTHFEGGIRVVGFVNSPLLSDEVQGKTFNGLIGIADWFPTFIEGMAGGQTDRVDIDGINVWDSLRYGTPSPREDYVISVGEECLGAPVRNNTKYWDTIGIDPRTSIRSGPWKLIVQQDDTEPSTKPADVLLFNVDLDITESTNLAEENEDIVRRLRQRVKEYCSKTVPIVSFKTKHFPKSSNDNQKGCQLDEKYIRRGNY</sequence>
<keyword evidence="3" id="KW-0479">Metal-binding</keyword>
<reference evidence="7 8" key="1">
    <citation type="journal article" date="2017" name="PLoS Biol.">
        <title>The sea cucumber genome provides insights into morphological evolution and visceral regeneration.</title>
        <authorList>
            <person name="Zhang X."/>
            <person name="Sun L."/>
            <person name="Yuan J."/>
            <person name="Sun Y."/>
            <person name="Gao Y."/>
            <person name="Zhang L."/>
            <person name="Li S."/>
            <person name="Dai H."/>
            <person name="Hamel J.F."/>
            <person name="Liu C."/>
            <person name="Yu Y."/>
            <person name="Liu S."/>
            <person name="Lin W."/>
            <person name="Guo K."/>
            <person name="Jin S."/>
            <person name="Xu P."/>
            <person name="Storey K.B."/>
            <person name="Huan P."/>
            <person name="Zhang T."/>
            <person name="Zhou Y."/>
            <person name="Zhang J."/>
            <person name="Lin C."/>
            <person name="Li X."/>
            <person name="Xing L."/>
            <person name="Huo D."/>
            <person name="Sun M."/>
            <person name="Wang L."/>
            <person name="Mercier A."/>
            <person name="Li F."/>
            <person name="Yang H."/>
            <person name="Xiang J."/>
        </authorList>
    </citation>
    <scope>NUCLEOTIDE SEQUENCE [LARGE SCALE GENOMIC DNA]</scope>
    <source>
        <strain evidence="7">Shaxun</strain>
        <tissue evidence="7">Muscle</tissue>
    </source>
</reference>
<evidence type="ECO:0000256" key="3">
    <source>
        <dbReference type="ARBA" id="ARBA00022723"/>
    </source>
</evidence>
<evidence type="ECO:0000259" key="6">
    <source>
        <dbReference type="Pfam" id="PF00884"/>
    </source>
</evidence>
<dbReference type="Pfam" id="PF00884">
    <property type="entry name" value="Sulfatase"/>
    <property type="match status" value="1"/>
</dbReference>
<comment type="cofactor">
    <cofactor evidence="1">
        <name>Ca(2+)</name>
        <dbReference type="ChEBI" id="CHEBI:29108"/>
    </cofactor>
</comment>
<evidence type="ECO:0000313" key="7">
    <source>
        <dbReference type="EMBL" id="PIK56574.1"/>
    </source>
</evidence>
<keyword evidence="5" id="KW-0325">Glycoprotein</keyword>
<dbReference type="InterPro" id="IPR017850">
    <property type="entry name" value="Alkaline_phosphatase_core_sf"/>
</dbReference>
<dbReference type="PANTHER" id="PTHR10342:SF274">
    <property type="entry name" value="ARYLSULFATASE B"/>
    <property type="match status" value="1"/>
</dbReference>
<evidence type="ECO:0000256" key="4">
    <source>
        <dbReference type="ARBA" id="ARBA00022837"/>
    </source>
</evidence>
<evidence type="ECO:0000256" key="5">
    <source>
        <dbReference type="ARBA" id="ARBA00023180"/>
    </source>
</evidence>
<comment type="similarity">
    <text evidence="2">Belongs to the sulfatase family.</text>
</comment>
<dbReference type="Gene3D" id="3.30.1120.10">
    <property type="match status" value="1"/>
</dbReference>
<keyword evidence="4" id="KW-0106">Calcium</keyword>
<name>A0A2G8L8K4_STIJA</name>
<accession>A0A2G8L8K4</accession>
<dbReference type="AlphaFoldDB" id="A0A2G8L8K4"/>
<dbReference type="GO" id="GO:0046872">
    <property type="term" value="F:metal ion binding"/>
    <property type="evidence" value="ECO:0007669"/>
    <property type="project" value="UniProtKB-KW"/>
</dbReference>
<feature type="domain" description="Sulfatase N-terminal" evidence="6">
    <location>
        <begin position="85"/>
        <end position="259"/>
    </location>
</feature>
<protein>
    <submittedName>
        <fullName evidence="7">Arylsulfatase B</fullName>
    </submittedName>
</protein>
<dbReference type="Proteomes" id="UP000230750">
    <property type="component" value="Unassembled WGS sequence"/>
</dbReference>
<gene>
    <name evidence="7" type="ORF">BSL78_06495</name>
</gene>
<dbReference type="OrthoDB" id="103349at2759"/>
<evidence type="ECO:0000313" key="8">
    <source>
        <dbReference type="Proteomes" id="UP000230750"/>
    </source>
</evidence>
<keyword evidence="8" id="KW-1185">Reference proteome</keyword>
<dbReference type="STRING" id="307972.A0A2G8L8K4"/>
<dbReference type="EMBL" id="MRZV01000170">
    <property type="protein sequence ID" value="PIK56574.1"/>
    <property type="molecule type" value="Genomic_DNA"/>
</dbReference>
<dbReference type="SUPFAM" id="SSF53649">
    <property type="entry name" value="Alkaline phosphatase-like"/>
    <property type="match status" value="1"/>
</dbReference>
<dbReference type="InterPro" id="IPR000917">
    <property type="entry name" value="Sulfatase_N"/>
</dbReference>
<evidence type="ECO:0000256" key="1">
    <source>
        <dbReference type="ARBA" id="ARBA00001913"/>
    </source>
</evidence>
<proteinExistence type="inferred from homology"/>
<evidence type="ECO:0000256" key="2">
    <source>
        <dbReference type="ARBA" id="ARBA00008779"/>
    </source>
</evidence>
<organism evidence="7 8">
    <name type="scientific">Stichopus japonicus</name>
    <name type="common">Sea cucumber</name>
    <dbReference type="NCBI Taxonomy" id="307972"/>
    <lineage>
        <taxon>Eukaryota</taxon>
        <taxon>Metazoa</taxon>
        <taxon>Echinodermata</taxon>
        <taxon>Eleutherozoa</taxon>
        <taxon>Echinozoa</taxon>
        <taxon>Holothuroidea</taxon>
        <taxon>Aspidochirotacea</taxon>
        <taxon>Aspidochirotida</taxon>
        <taxon>Stichopodidae</taxon>
        <taxon>Apostichopus</taxon>
    </lineage>
</organism>
<dbReference type="GO" id="GO:0008484">
    <property type="term" value="F:sulfuric ester hydrolase activity"/>
    <property type="evidence" value="ECO:0007669"/>
    <property type="project" value="InterPro"/>
</dbReference>
<dbReference type="PANTHER" id="PTHR10342">
    <property type="entry name" value="ARYLSULFATASE"/>
    <property type="match status" value="1"/>
</dbReference>
<dbReference type="InterPro" id="IPR047115">
    <property type="entry name" value="ARSB"/>
</dbReference>
<comment type="caution">
    <text evidence="7">The sequence shown here is derived from an EMBL/GenBank/DDBJ whole genome shotgun (WGS) entry which is preliminary data.</text>
</comment>
<dbReference type="Gene3D" id="3.40.720.10">
    <property type="entry name" value="Alkaline Phosphatase, subunit A"/>
    <property type="match status" value="1"/>
</dbReference>